<dbReference type="NCBIfam" id="NF038083">
    <property type="entry name" value="CU044_5270_fam"/>
    <property type="match status" value="1"/>
</dbReference>
<name>A0ABP6WDQ7_9ACTN</name>
<proteinExistence type="predicted"/>
<keyword evidence="2" id="KW-1133">Transmembrane helix</keyword>
<keyword evidence="2" id="KW-0812">Transmembrane</keyword>
<keyword evidence="2" id="KW-0472">Membrane</keyword>
<feature type="region of interest" description="Disordered" evidence="1">
    <location>
        <begin position="1"/>
        <end position="39"/>
    </location>
</feature>
<dbReference type="EMBL" id="BAABDQ010000005">
    <property type="protein sequence ID" value="GAA3548886.1"/>
    <property type="molecule type" value="Genomic_DNA"/>
</dbReference>
<evidence type="ECO:0000256" key="2">
    <source>
        <dbReference type="SAM" id="Phobius"/>
    </source>
</evidence>
<evidence type="ECO:0000313" key="3">
    <source>
        <dbReference type="EMBL" id="GAA3548886.1"/>
    </source>
</evidence>
<dbReference type="RefSeq" id="WP_345562340.1">
    <property type="nucleotide sequence ID" value="NZ_BAABDQ010000005.1"/>
</dbReference>
<accession>A0ABP6WDQ7</accession>
<dbReference type="InterPro" id="IPR047789">
    <property type="entry name" value="CU044_5270-like"/>
</dbReference>
<gene>
    <name evidence="3" type="ORF">GCM10022419_031510</name>
</gene>
<dbReference type="Proteomes" id="UP001500630">
    <property type="component" value="Unassembled WGS sequence"/>
</dbReference>
<protein>
    <recommendedName>
        <fullName evidence="5">CU044_5270 family protein</fullName>
    </recommendedName>
</protein>
<reference evidence="4" key="1">
    <citation type="journal article" date="2019" name="Int. J. Syst. Evol. Microbiol.">
        <title>The Global Catalogue of Microorganisms (GCM) 10K type strain sequencing project: providing services to taxonomists for standard genome sequencing and annotation.</title>
        <authorList>
            <consortium name="The Broad Institute Genomics Platform"/>
            <consortium name="The Broad Institute Genome Sequencing Center for Infectious Disease"/>
            <person name="Wu L."/>
            <person name="Ma J."/>
        </authorList>
    </citation>
    <scope>NUCLEOTIDE SEQUENCE [LARGE SCALE GENOMIC DNA]</scope>
    <source>
        <strain evidence="4">JCM 17326</strain>
    </source>
</reference>
<keyword evidence="4" id="KW-1185">Reference proteome</keyword>
<feature type="transmembrane region" description="Helical" evidence="2">
    <location>
        <begin position="47"/>
        <end position="66"/>
    </location>
</feature>
<evidence type="ECO:0000256" key="1">
    <source>
        <dbReference type="SAM" id="MobiDB-lite"/>
    </source>
</evidence>
<comment type="caution">
    <text evidence="3">The sequence shown here is derived from an EMBL/GenBank/DDBJ whole genome shotgun (WGS) entry which is preliminary data.</text>
</comment>
<sequence>MNELDLVRGVYDDPPPPSQEVAASARGRMLSQDDTARPRTRRAWRMPIGLVAAATVVAAVAGLTLVTDDAARPRPGVEVTPRPLSPRGLMLAAASQAERQQQGRYWYTRQRTAFAALALGKTGGYVVEERSEFFKWTGRARGDGESFYGRDFAGRPQTRADADAWRAAGSPSSWTIRSSGVSRTVRTKSAAWEVDDPDDQGGGTFHIPGMGQFSYQELQEFPTEPGELREILCEGSVKLAAGRSGRPKHCDGPKNVLDGVFDVLANTPVPPKVRAGLMRLITDYPGMQQLGTVTDPLGRAAVGLAAPFESADGRGSIRREVLFDQRTGMVLGSRDIQLEPGPESQKWQVPGRMLGSWLVVDAGWNDTEPTLPD</sequence>
<evidence type="ECO:0008006" key="5">
    <source>
        <dbReference type="Google" id="ProtNLM"/>
    </source>
</evidence>
<organism evidence="3 4">
    <name type="scientific">Nonomuraea rosea</name>
    <dbReference type="NCBI Taxonomy" id="638574"/>
    <lineage>
        <taxon>Bacteria</taxon>
        <taxon>Bacillati</taxon>
        <taxon>Actinomycetota</taxon>
        <taxon>Actinomycetes</taxon>
        <taxon>Streptosporangiales</taxon>
        <taxon>Streptosporangiaceae</taxon>
        <taxon>Nonomuraea</taxon>
    </lineage>
</organism>
<evidence type="ECO:0000313" key="4">
    <source>
        <dbReference type="Proteomes" id="UP001500630"/>
    </source>
</evidence>